<evidence type="ECO:0000256" key="11">
    <source>
        <dbReference type="ARBA" id="ARBA00032305"/>
    </source>
</evidence>
<evidence type="ECO:0000256" key="10">
    <source>
        <dbReference type="ARBA" id="ARBA00030169"/>
    </source>
</evidence>
<dbReference type="SUPFAM" id="SSF89562">
    <property type="entry name" value="RraA-like"/>
    <property type="match status" value="1"/>
</dbReference>
<evidence type="ECO:0000256" key="4">
    <source>
        <dbReference type="ARBA" id="ARBA00011233"/>
    </source>
</evidence>
<accession>A0ABR9XZ57</accession>
<evidence type="ECO:0000256" key="6">
    <source>
        <dbReference type="ARBA" id="ARBA00012947"/>
    </source>
</evidence>
<dbReference type="Pfam" id="PF03737">
    <property type="entry name" value="RraA-like"/>
    <property type="match status" value="1"/>
</dbReference>
<keyword evidence="14" id="KW-1185">Reference proteome</keyword>
<comment type="subunit">
    <text evidence="4">Homotrimer.</text>
</comment>
<evidence type="ECO:0000256" key="5">
    <source>
        <dbReference type="ARBA" id="ARBA00012213"/>
    </source>
</evidence>
<dbReference type="InterPro" id="IPR036704">
    <property type="entry name" value="RraA/RraA-like_sf"/>
</dbReference>
<evidence type="ECO:0000256" key="2">
    <source>
        <dbReference type="ARBA" id="ARBA00001968"/>
    </source>
</evidence>
<evidence type="ECO:0000313" key="13">
    <source>
        <dbReference type="EMBL" id="MBF0754157.1"/>
    </source>
</evidence>
<proteinExistence type="inferred from homology"/>
<evidence type="ECO:0000256" key="3">
    <source>
        <dbReference type="ARBA" id="ARBA00008621"/>
    </source>
</evidence>
<dbReference type="RefSeq" id="WP_167753391.1">
    <property type="nucleotide sequence ID" value="NZ_JADGLW010000005.1"/>
</dbReference>
<sequence>MIINQRVENKQLTEKLREEFHKVEPATIGHHLHYGFMDPRIQSMLENVQVVGTAFTVRTSVDDSTLVHKAVSMATEGDVIVIDRTSDTKHAAVGEMVAYAANSRKVNAIIIDGPCTDIQAIKEINMPLFATGLSPITTKLQGQSGEINTVVQCGGVTVHPGDLILADDNGVLVIDSDLDYNSVLKKALESEKKEPITKQQLDAGKVLSSLTKADELIDKKLNEDG</sequence>
<comment type="catalytic activity">
    <reaction evidence="12">
        <text>oxaloacetate + H(+) = pyruvate + CO2</text>
        <dbReference type="Rhea" id="RHEA:15641"/>
        <dbReference type="ChEBI" id="CHEBI:15361"/>
        <dbReference type="ChEBI" id="CHEBI:15378"/>
        <dbReference type="ChEBI" id="CHEBI:16452"/>
        <dbReference type="ChEBI" id="CHEBI:16526"/>
        <dbReference type="EC" id="4.1.1.112"/>
    </reaction>
</comment>
<evidence type="ECO:0000256" key="7">
    <source>
        <dbReference type="ARBA" id="ARBA00016549"/>
    </source>
</evidence>
<dbReference type="EC" id="4.1.1.112" evidence="6"/>
<comment type="caution">
    <text evidence="13">The sequence shown here is derived from an EMBL/GenBank/DDBJ whole genome shotgun (WGS) entry which is preliminary data.</text>
</comment>
<gene>
    <name evidence="13" type="ORF">IR135_07720</name>
</gene>
<evidence type="ECO:0000313" key="14">
    <source>
        <dbReference type="Proteomes" id="UP000647980"/>
    </source>
</evidence>
<evidence type="ECO:0000256" key="1">
    <source>
        <dbReference type="ARBA" id="ARBA00001342"/>
    </source>
</evidence>
<dbReference type="EC" id="4.1.3.17" evidence="5"/>
<dbReference type="Gene3D" id="3.50.30.40">
    <property type="entry name" value="Ribonuclease E inhibitor RraA/RraA-like"/>
    <property type="match status" value="1"/>
</dbReference>
<dbReference type="PANTHER" id="PTHR33254">
    <property type="entry name" value="4-HYDROXY-4-METHYL-2-OXOGLUTARATE ALDOLASE 3-RELATED"/>
    <property type="match status" value="1"/>
</dbReference>
<dbReference type="EMBL" id="JADGLW010000005">
    <property type="protein sequence ID" value="MBF0754157.1"/>
    <property type="molecule type" value="Genomic_DNA"/>
</dbReference>
<comment type="cofactor">
    <cofactor evidence="2">
        <name>a divalent metal cation</name>
        <dbReference type="ChEBI" id="CHEBI:60240"/>
    </cofactor>
</comment>
<protein>
    <recommendedName>
        <fullName evidence="7">Putative 4-hydroxy-4-methyl-2-oxoglutarate aldolase</fullName>
        <ecNumber evidence="6">4.1.1.112</ecNumber>
        <ecNumber evidence="5">4.1.3.17</ecNumber>
    </recommendedName>
    <alternativeName>
        <fullName evidence="11">Oxaloacetate decarboxylase</fullName>
    </alternativeName>
    <alternativeName>
        <fullName evidence="9">Regulator of ribonuclease activity homolog</fullName>
    </alternativeName>
    <alternativeName>
        <fullName evidence="10">RraA-like protein</fullName>
    </alternativeName>
</protein>
<comment type="catalytic activity">
    <reaction evidence="1">
        <text>4-hydroxy-4-methyl-2-oxoglutarate = 2 pyruvate</text>
        <dbReference type="Rhea" id="RHEA:22748"/>
        <dbReference type="ChEBI" id="CHEBI:15361"/>
        <dbReference type="ChEBI" id="CHEBI:58276"/>
        <dbReference type="EC" id="4.1.3.17"/>
    </reaction>
</comment>
<comment type="similarity">
    <text evidence="3">Belongs to the class II aldolase/RraA-like family.</text>
</comment>
<evidence type="ECO:0000256" key="9">
    <source>
        <dbReference type="ARBA" id="ARBA00029596"/>
    </source>
</evidence>
<comment type="function">
    <text evidence="8">Catalyzes the aldol cleavage of 4-hydroxy-4-methyl-2-oxoglutarate (HMG) into 2 molecules of pyruvate. Also contains a secondary oxaloacetate (OAA) decarboxylase activity due to the common pyruvate enolate transition state formed following C-C bond cleavage in the retro-aldol and decarboxylation reactions.</text>
</comment>
<dbReference type="CDD" id="cd16841">
    <property type="entry name" value="RraA_family"/>
    <property type="match status" value="1"/>
</dbReference>
<dbReference type="Proteomes" id="UP000647980">
    <property type="component" value="Unassembled WGS sequence"/>
</dbReference>
<name>A0ABR9XZ57_9STAP</name>
<reference evidence="13 14" key="1">
    <citation type="submission" date="2020-10" db="EMBL/GenBank/DDBJ databases">
        <title>Mouse Oral microbiota.</title>
        <authorList>
            <person name="Joseph S."/>
            <person name="Aduse-Opoku J."/>
        </authorList>
    </citation>
    <scope>NUCLEOTIDE SEQUENCE [LARGE SCALE GENOMIC DNA]</scope>
    <source>
        <strain evidence="13 14">19428wE5_W307</strain>
    </source>
</reference>
<dbReference type="InterPro" id="IPR005493">
    <property type="entry name" value="RraA/RraA-like"/>
</dbReference>
<evidence type="ECO:0000256" key="12">
    <source>
        <dbReference type="ARBA" id="ARBA00047973"/>
    </source>
</evidence>
<dbReference type="PANTHER" id="PTHR33254:SF4">
    <property type="entry name" value="4-HYDROXY-4-METHYL-2-OXOGLUTARATE ALDOLASE 3-RELATED"/>
    <property type="match status" value="1"/>
</dbReference>
<organism evidence="13 14">
    <name type="scientific">Jeotgalicoccus nanhaiensis</name>
    <dbReference type="NCBI Taxonomy" id="568603"/>
    <lineage>
        <taxon>Bacteria</taxon>
        <taxon>Bacillati</taxon>
        <taxon>Bacillota</taxon>
        <taxon>Bacilli</taxon>
        <taxon>Bacillales</taxon>
        <taxon>Staphylococcaceae</taxon>
        <taxon>Jeotgalicoccus</taxon>
    </lineage>
</organism>
<evidence type="ECO:0000256" key="8">
    <source>
        <dbReference type="ARBA" id="ARBA00025046"/>
    </source>
</evidence>